<dbReference type="EMBL" id="BAABRN010000004">
    <property type="protein sequence ID" value="GAA5500783.1"/>
    <property type="molecule type" value="Genomic_DNA"/>
</dbReference>
<reference evidence="1 2" key="1">
    <citation type="submission" date="2024-02" db="EMBL/GenBank/DDBJ databases">
        <title>Deinococcus xinjiangensis NBRC 107630.</title>
        <authorList>
            <person name="Ichikawa N."/>
            <person name="Katano-Makiyama Y."/>
            <person name="Hidaka K."/>
        </authorList>
    </citation>
    <scope>NUCLEOTIDE SEQUENCE [LARGE SCALE GENOMIC DNA]</scope>
    <source>
        <strain evidence="1 2">NBRC 107630</strain>
    </source>
</reference>
<sequence>MPLTELLDYFSPFASDIWQEEGVTRLFTPQVNVLGLNAAYVSGPEQLALLHFPAGQPPLVASAFGVTSFAVSGQEVARLQVGLLQAAALTAPAGVVVEQVSRLQLPNWAGVLAAAHGTPDWGGLLARHFAAPLEHDRRSVLLMAYAEGVPVGALLWRGGSVGGAAHLWGSQNSAAAQALLRAAAELGGGWVRASVPDASDWPLAQAWTLRFTLLGGAA</sequence>
<keyword evidence="2" id="KW-1185">Reference proteome</keyword>
<protein>
    <submittedName>
        <fullName evidence="1">Uncharacterized protein</fullName>
    </submittedName>
</protein>
<gene>
    <name evidence="1" type="ORF">Dxin01_00508</name>
</gene>
<evidence type="ECO:0000313" key="2">
    <source>
        <dbReference type="Proteomes" id="UP001458946"/>
    </source>
</evidence>
<comment type="caution">
    <text evidence="1">The sequence shown here is derived from an EMBL/GenBank/DDBJ whole genome shotgun (WGS) entry which is preliminary data.</text>
</comment>
<dbReference type="RefSeq" id="WP_353540766.1">
    <property type="nucleotide sequence ID" value="NZ_BAABRN010000004.1"/>
</dbReference>
<proteinExistence type="predicted"/>
<organism evidence="1 2">
    <name type="scientific">Deinococcus xinjiangensis</name>
    <dbReference type="NCBI Taxonomy" id="457454"/>
    <lineage>
        <taxon>Bacteria</taxon>
        <taxon>Thermotogati</taxon>
        <taxon>Deinococcota</taxon>
        <taxon>Deinococci</taxon>
        <taxon>Deinococcales</taxon>
        <taxon>Deinococcaceae</taxon>
        <taxon>Deinococcus</taxon>
    </lineage>
</organism>
<accession>A0ABP9VBU9</accession>
<dbReference type="Proteomes" id="UP001458946">
    <property type="component" value="Unassembled WGS sequence"/>
</dbReference>
<evidence type="ECO:0000313" key="1">
    <source>
        <dbReference type="EMBL" id="GAA5500783.1"/>
    </source>
</evidence>
<name>A0ABP9VBU9_9DEIO</name>